<organism evidence="3 4">
    <name type="scientific">Goodea atripinnis</name>
    <dbReference type="NCBI Taxonomy" id="208336"/>
    <lineage>
        <taxon>Eukaryota</taxon>
        <taxon>Metazoa</taxon>
        <taxon>Chordata</taxon>
        <taxon>Craniata</taxon>
        <taxon>Vertebrata</taxon>
        <taxon>Euteleostomi</taxon>
        <taxon>Actinopterygii</taxon>
        <taxon>Neopterygii</taxon>
        <taxon>Teleostei</taxon>
        <taxon>Neoteleostei</taxon>
        <taxon>Acanthomorphata</taxon>
        <taxon>Ovalentaria</taxon>
        <taxon>Atherinomorphae</taxon>
        <taxon>Cyprinodontiformes</taxon>
        <taxon>Goodeidae</taxon>
        <taxon>Goodea</taxon>
    </lineage>
</organism>
<accession>A0ABV0P349</accession>
<feature type="non-terminal residue" evidence="3">
    <location>
        <position position="1"/>
    </location>
</feature>
<comment type="subcellular location">
    <subcellularLocation>
        <location evidence="1">Golgi apparatus membrane</location>
        <topology evidence="1">Single-pass type II membrane protein</topology>
    </subcellularLocation>
</comment>
<keyword evidence="4" id="KW-1185">Reference proteome</keyword>
<reference evidence="3 4" key="1">
    <citation type="submission" date="2021-06" db="EMBL/GenBank/DDBJ databases">
        <authorList>
            <person name="Palmer J.M."/>
        </authorList>
    </citation>
    <scope>NUCLEOTIDE SEQUENCE [LARGE SCALE GENOMIC DNA]</scope>
    <source>
        <strain evidence="3 4">GA_2019</strain>
        <tissue evidence="3">Muscle</tissue>
    </source>
</reference>
<evidence type="ECO:0000256" key="2">
    <source>
        <dbReference type="SAM" id="MobiDB-lite"/>
    </source>
</evidence>
<dbReference type="Proteomes" id="UP001476798">
    <property type="component" value="Unassembled WGS sequence"/>
</dbReference>
<name>A0ABV0P349_9TELE</name>
<sequence>LASAAASTLVPHPALLVPTWKFFFIKFLLITDVQHPLRPKEKLHPDSNNNENSVPKDFDTIDSNSNLGARSQRQRLRKLEKNQSMLGNEVLKHIPNLPKVHNQTHIQKALPHLPTLPAPAQGSNQDPPFFQTKRLGSPPLPPGLEPHKEQPQCEISGKEAISALSRAKSRECRQQIVEVYCKHKGRALMPEKVPRFCPIEGESIWQETVHL</sequence>
<feature type="compositionally biased region" description="Polar residues" evidence="2">
    <location>
        <begin position="61"/>
        <end position="71"/>
    </location>
</feature>
<feature type="region of interest" description="Disordered" evidence="2">
    <location>
        <begin position="39"/>
        <end position="73"/>
    </location>
</feature>
<evidence type="ECO:0000313" key="4">
    <source>
        <dbReference type="Proteomes" id="UP001476798"/>
    </source>
</evidence>
<protein>
    <submittedName>
        <fullName evidence="3">Uncharacterized protein</fullName>
    </submittedName>
</protein>
<dbReference type="InterPro" id="IPR043538">
    <property type="entry name" value="XYLT"/>
</dbReference>
<dbReference type="PANTHER" id="PTHR46025">
    <property type="entry name" value="XYLOSYLTRANSFERASE OXT"/>
    <property type="match status" value="1"/>
</dbReference>
<proteinExistence type="predicted"/>
<comment type="caution">
    <text evidence="3">The sequence shown here is derived from an EMBL/GenBank/DDBJ whole genome shotgun (WGS) entry which is preliminary data.</text>
</comment>
<dbReference type="PANTHER" id="PTHR46025:SF2">
    <property type="entry name" value="XYLOSYLTRANSFERASE 1"/>
    <property type="match status" value="1"/>
</dbReference>
<gene>
    <name evidence="3" type="ORF">GOODEAATRI_010904</name>
</gene>
<evidence type="ECO:0000256" key="1">
    <source>
        <dbReference type="ARBA" id="ARBA00004323"/>
    </source>
</evidence>
<dbReference type="EMBL" id="JAHRIO010060624">
    <property type="protein sequence ID" value="MEQ2178141.1"/>
    <property type="molecule type" value="Genomic_DNA"/>
</dbReference>
<evidence type="ECO:0000313" key="3">
    <source>
        <dbReference type="EMBL" id="MEQ2178141.1"/>
    </source>
</evidence>